<evidence type="ECO:0000313" key="3">
    <source>
        <dbReference type="Proteomes" id="UP000075320"/>
    </source>
</evidence>
<proteinExistence type="predicted"/>
<name>A0A150WLK4_BDEBC</name>
<organism evidence="2 3">
    <name type="scientific">Bdellovibrio bacteriovorus</name>
    <dbReference type="NCBI Taxonomy" id="959"/>
    <lineage>
        <taxon>Bacteria</taxon>
        <taxon>Pseudomonadati</taxon>
        <taxon>Bdellovibrionota</taxon>
        <taxon>Bdellovibrionia</taxon>
        <taxon>Bdellovibrionales</taxon>
        <taxon>Pseudobdellovibrionaceae</taxon>
        <taxon>Bdellovibrio</taxon>
    </lineage>
</organism>
<comment type="caution">
    <text evidence="2">The sequence shown here is derived from an EMBL/GenBank/DDBJ whole genome shotgun (WGS) entry which is preliminary data.</text>
</comment>
<sequence>MNLDDLKDRLASDARQTWERVQESAAYNQLRDRYENMSPSMQKITVVAASAAVALLILSFPYGNLTTSSEYVGEFEGKRMTIRELLKVSRESSEVPEIPPAPSMAQLRSTIEAQIKSANLMAEQIKGTQEGQNDSNLIPKNLTEGLMQVSLAKLNLRQVLDLGHQFQSISPSVKMKDMIMTANREDGRYFDVVYKLVALAVPAPPEVAPEPPAPPRNRRGTPEE</sequence>
<dbReference type="OrthoDB" id="5294043at2"/>
<evidence type="ECO:0000256" key="1">
    <source>
        <dbReference type="SAM" id="MobiDB-lite"/>
    </source>
</evidence>
<dbReference type="AlphaFoldDB" id="A0A150WLK4"/>
<dbReference type="EMBL" id="LUKE01000002">
    <property type="protein sequence ID" value="KYG64889.1"/>
    <property type="molecule type" value="Genomic_DNA"/>
</dbReference>
<protein>
    <submittedName>
        <fullName evidence="2">Uncharacterized protein</fullName>
    </submittedName>
</protein>
<reference evidence="2 3" key="1">
    <citation type="submission" date="2016-03" db="EMBL/GenBank/DDBJ databases">
        <authorList>
            <person name="Ploux O."/>
        </authorList>
    </citation>
    <scope>NUCLEOTIDE SEQUENCE [LARGE SCALE GENOMIC DNA]</scope>
    <source>
        <strain evidence="2 3">R0</strain>
    </source>
</reference>
<gene>
    <name evidence="2" type="ORF">AZI86_11865</name>
</gene>
<keyword evidence="3" id="KW-1185">Reference proteome</keyword>
<evidence type="ECO:0000313" key="2">
    <source>
        <dbReference type="EMBL" id="KYG64889.1"/>
    </source>
</evidence>
<feature type="compositionally biased region" description="Pro residues" evidence="1">
    <location>
        <begin position="203"/>
        <end position="215"/>
    </location>
</feature>
<dbReference type="Proteomes" id="UP000075320">
    <property type="component" value="Unassembled WGS sequence"/>
</dbReference>
<feature type="region of interest" description="Disordered" evidence="1">
    <location>
        <begin position="203"/>
        <end position="224"/>
    </location>
</feature>
<accession>A0A150WLK4</accession>
<dbReference type="RefSeq" id="WP_061835400.1">
    <property type="nucleotide sequence ID" value="NZ_LUKE01000002.1"/>
</dbReference>